<dbReference type="SUPFAM" id="SSF53613">
    <property type="entry name" value="Ribokinase-like"/>
    <property type="match status" value="1"/>
</dbReference>
<dbReference type="PANTHER" id="PTHR10584:SF166">
    <property type="entry name" value="RIBOKINASE"/>
    <property type="match status" value="1"/>
</dbReference>
<dbReference type="EMBL" id="FTLX01000011">
    <property type="protein sequence ID" value="SIR58103.1"/>
    <property type="molecule type" value="Genomic_DNA"/>
</dbReference>
<dbReference type="InterPro" id="IPR029056">
    <property type="entry name" value="Ribokinase-like"/>
</dbReference>
<dbReference type="GO" id="GO:0016301">
    <property type="term" value="F:kinase activity"/>
    <property type="evidence" value="ECO:0007669"/>
    <property type="project" value="UniProtKB-KW"/>
</dbReference>
<dbReference type="Proteomes" id="UP000186385">
    <property type="component" value="Unassembled WGS sequence"/>
</dbReference>
<dbReference type="PANTHER" id="PTHR10584">
    <property type="entry name" value="SUGAR KINASE"/>
    <property type="match status" value="1"/>
</dbReference>
<gene>
    <name evidence="4" type="ORF">B1B05_17260</name>
    <name evidence="5" type="ORF">SAMN05443094_11149</name>
</gene>
<evidence type="ECO:0000313" key="5">
    <source>
        <dbReference type="EMBL" id="SIR58103.1"/>
    </source>
</evidence>
<evidence type="ECO:0000313" key="4">
    <source>
        <dbReference type="EMBL" id="OXS74223.1"/>
    </source>
</evidence>
<feature type="domain" description="Carbohydrate kinase PfkB" evidence="3">
    <location>
        <begin position="21"/>
        <end position="266"/>
    </location>
</feature>
<organism evidence="5 6">
    <name type="scientific">Domibacillus enclensis</name>
    <dbReference type="NCBI Taxonomy" id="1017273"/>
    <lineage>
        <taxon>Bacteria</taxon>
        <taxon>Bacillati</taxon>
        <taxon>Bacillota</taxon>
        <taxon>Bacilli</taxon>
        <taxon>Bacillales</taxon>
        <taxon>Bacillaceae</taxon>
        <taxon>Domibacillus</taxon>
    </lineage>
</organism>
<reference evidence="4" key="3">
    <citation type="submission" date="2017-03" db="EMBL/GenBank/DDBJ databases">
        <authorList>
            <person name="Dastager S.G."/>
            <person name="Neurgaonkar P.S."/>
            <person name="Dharne M.S."/>
        </authorList>
    </citation>
    <scope>NUCLEOTIDE SEQUENCE</scope>
    <source>
        <strain evidence="4">DSM 25145</strain>
    </source>
</reference>
<dbReference type="Pfam" id="PF00294">
    <property type="entry name" value="PfkB"/>
    <property type="match status" value="1"/>
</dbReference>
<dbReference type="Gene3D" id="3.40.1190.20">
    <property type="match status" value="1"/>
</dbReference>
<dbReference type="STRING" id="1017273.SAMN05443094_11149"/>
<name>A0A1N7C3T1_9BACI</name>
<protein>
    <submittedName>
        <fullName evidence="5">Fructoselysine 6-kinase</fullName>
    </submittedName>
    <submittedName>
        <fullName evidence="4">Fructoselysine kinase</fullName>
    </submittedName>
</protein>
<dbReference type="AlphaFoldDB" id="A0A1N7C3T1"/>
<evidence type="ECO:0000259" key="3">
    <source>
        <dbReference type="Pfam" id="PF00294"/>
    </source>
</evidence>
<dbReference type="EMBL" id="MWSK01000011">
    <property type="protein sequence ID" value="OXS74223.1"/>
    <property type="molecule type" value="Genomic_DNA"/>
</dbReference>
<evidence type="ECO:0000256" key="2">
    <source>
        <dbReference type="ARBA" id="ARBA00022777"/>
    </source>
</evidence>
<reference evidence="7" key="2">
    <citation type="submission" date="2017-03" db="EMBL/GenBank/DDBJ databases">
        <title>Bacillus sp. V-88(T) DSM27956, whole genome shotgun sequencing project.</title>
        <authorList>
            <person name="Dastager S.G."/>
            <person name="Neurgaonkar P.S."/>
            <person name="Dharne M.S."/>
        </authorList>
    </citation>
    <scope>NUCLEOTIDE SEQUENCE [LARGE SCALE GENOMIC DNA]</scope>
    <source>
        <strain evidence="7">DSM 25145</strain>
    </source>
</reference>
<dbReference type="InterPro" id="IPR011611">
    <property type="entry name" value="PfkB_dom"/>
</dbReference>
<evidence type="ECO:0000313" key="6">
    <source>
        <dbReference type="Proteomes" id="UP000186385"/>
    </source>
</evidence>
<proteinExistence type="predicted"/>
<keyword evidence="1" id="KW-0808">Transferase</keyword>
<evidence type="ECO:0000256" key="1">
    <source>
        <dbReference type="ARBA" id="ARBA00022679"/>
    </source>
</evidence>
<sequence length="277" mass="30272">MKLIAIGDNVVDFYENLGILYPGGNAVNVAVASKRAGAVSSAYLGIIGNDAKAAHVTKSLLSEAIDISRLRKVYGENGEAVITLTKEGDRVFMGTNKGIRVQSLLRLALGEQDLDYINQYDVVHMSVNSETDHELPKLSHKEISFDFSTSNRWDEKYLKKICPNVDFAFFSGSDMTMKQIKELMKNVHELGVKIVGVTRGEKPAMFSEFGKVYEQDPLEAKVIDTMGAGDSFIGTFLTAYCSDKNIKIALNKAAKAAATTCECNGAFGYGIEKKTLV</sequence>
<accession>A0A1N7C3T1</accession>
<dbReference type="Proteomes" id="UP000215545">
    <property type="component" value="Unassembled WGS sequence"/>
</dbReference>
<evidence type="ECO:0000313" key="7">
    <source>
        <dbReference type="Proteomes" id="UP000215545"/>
    </source>
</evidence>
<keyword evidence="2 5" id="KW-0418">Kinase</keyword>
<keyword evidence="7" id="KW-1185">Reference proteome</keyword>
<dbReference type="OrthoDB" id="9775849at2"/>
<dbReference type="RefSeq" id="WP_045850748.1">
    <property type="nucleotide sequence ID" value="NZ_FTLX01000011.1"/>
</dbReference>
<reference evidence="5 6" key="1">
    <citation type="submission" date="2017-01" db="EMBL/GenBank/DDBJ databases">
        <authorList>
            <person name="Mah S.A."/>
            <person name="Swanson W.J."/>
            <person name="Moy G.W."/>
            <person name="Vacquier V.D."/>
        </authorList>
    </citation>
    <scope>NUCLEOTIDE SEQUENCE [LARGE SCALE GENOMIC DNA]</scope>
    <source>
        <strain evidence="5 6">NIO-1016</strain>
    </source>
</reference>